<keyword evidence="7" id="KW-0677">Repeat</keyword>
<dbReference type="PANTHER" id="PTHR16047:SF7">
    <property type="entry name" value="E3 UBIQUITIN-PROTEIN LIGASE RFWD3"/>
    <property type="match status" value="1"/>
</dbReference>
<evidence type="ECO:0000313" key="16">
    <source>
        <dbReference type="EMBL" id="KAK9721888.1"/>
    </source>
</evidence>
<dbReference type="Pfam" id="PF23419">
    <property type="entry name" value="WD40_RFWD3"/>
    <property type="match status" value="1"/>
</dbReference>
<evidence type="ECO:0000256" key="9">
    <source>
        <dbReference type="ARBA" id="ARBA00022786"/>
    </source>
</evidence>
<gene>
    <name evidence="16" type="primary">RFWD3</name>
    <name evidence="16" type="ORF">K7432_003073</name>
</gene>
<sequence length="628" mass="70193">MDTLHNPITIISEDEDSEENNDEESEGNVIPTADTPSVLIPTSNSQRDQSPLDHARLDVTEDIAIAPMPTTTETPLLLPPARIPSQENIFSSQVDFQKPPPGPGKRVAEEKDPGFQSDDDPGDEATTCSICFEPWSSRGEHRIVSLKCGHLFGRSCIERWLGKFGKPREAKSKCPECNQIATKKDIRVIWAKKIVAVDTIEKDQALKEAQQEKMLREQADMKVARLQLAYQMASAELDKVHDELGRIRQEYNRCRQQLGVMRSKYEAGPSLWSCSPQGKYITVDTVPISLDNNSARVVTENSFLEQLFISRSLGSRSALEHHGLLRLNMRELSQQEFIPIHAKAVRDAHCSPIDNNLVLTTSLDKTMKLVSLTTNSVVQSFDLGAPGWSCCWNSTDTNYVFSGQSNNSIRMFDLRYTKDPVKNFQDREKLGMKPIHSLVHVPQPEGSGRLLAANLEHAFTWNNLITSEESPLESSCKVLDLQLPGSSCYSVSYDRFSNHMLTSFRNVGQSSTHHIVSQIENTSQDLNVKHICQLDGRSGQTSLSKTTIFTRACARNTKQPTIFVCAGDEASSSLLLWDVANSQYVFQELSPGSRDTFLDIKSVSLMGKDDMLVGLTDKMLHLFKWVAT</sequence>
<feature type="region of interest" description="Disordered" evidence="14">
    <location>
        <begin position="93"/>
        <end position="124"/>
    </location>
</feature>
<evidence type="ECO:0000256" key="3">
    <source>
        <dbReference type="ARBA" id="ARBA00004906"/>
    </source>
</evidence>
<dbReference type="SMART" id="SM00320">
    <property type="entry name" value="WD40"/>
    <property type="match status" value="2"/>
</dbReference>
<evidence type="ECO:0000256" key="11">
    <source>
        <dbReference type="ARBA" id="ARBA00023242"/>
    </source>
</evidence>
<feature type="coiled-coil region" evidence="13">
    <location>
        <begin position="223"/>
        <end position="257"/>
    </location>
</feature>
<keyword evidence="12" id="KW-0863">Zinc-finger</keyword>
<evidence type="ECO:0000256" key="12">
    <source>
        <dbReference type="PROSITE-ProRule" id="PRU00175"/>
    </source>
</evidence>
<feature type="compositionally biased region" description="Polar residues" evidence="14">
    <location>
        <begin position="40"/>
        <end position="49"/>
    </location>
</feature>
<dbReference type="EC" id="2.3.2.27" evidence="16"/>
<evidence type="ECO:0000256" key="6">
    <source>
        <dbReference type="ARBA" id="ARBA00022679"/>
    </source>
</evidence>
<dbReference type="Gene3D" id="2.130.10.10">
    <property type="entry name" value="YVTN repeat-like/Quinoprotein amine dehydrogenase"/>
    <property type="match status" value="1"/>
</dbReference>
<dbReference type="Gene3D" id="3.30.40.10">
    <property type="entry name" value="Zinc/RING finger domain, C3HC4 (zinc finger)"/>
    <property type="match status" value="1"/>
</dbReference>
<feature type="domain" description="RING-type" evidence="15">
    <location>
        <begin position="128"/>
        <end position="178"/>
    </location>
</feature>
<dbReference type="SUPFAM" id="SSF57850">
    <property type="entry name" value="RING/U-box"/>
    <property type="match status" value="1"/>
</dbReference>
<dbReference type="CDD" id="cd16450">
    <property type="entry name" value="mRING-C3HGC3_RFWD3"/>
    <property type="match status" value="1"/>
</dbReference>
<evidence type="ECO:0000256" key="13">
    <source>
        <dbReference type="SAM" id="Coils"/>
    </source>
</evidence>
<evidence type="ECO:0000313" key="17">
    <source>
        <dbReference type="Proteomes" id="UP001479436"/>
    </source>
</evidence>
<dbReference type="SMART" id="SM00184">
    <property type="entry name" value="RING"/>
    <property type="match status" value="1"/>
</dbReference>
<keyword evidence="4" id="KW-0963">Cytoplasm</keyword>
<dbReference type="GO" id="GO:0061630">
    <property type="term" value="F:ubiquitin protein ligase activity"/>
    <property type="evidence" value="ECO:0007669"/>
    <property type="project" value="UniProtKB-EC"/>
</dbReference>
<keyword evidence="8" id="KW-0227">DNA damage</keyword>
<dbReference type="PROSITE" id="PS50089">
    <property type="entry name" value="ZF_RING_2"/>
    <property type="match status" value="1"/>
</dbReference>
<evidence type="ECO:0000259" key="15">
    <source>
        <dbReference type="PROSITE" id="PS50089"/>
    </source>
</evidence>
<dbReference type="PANTHER" id="PTHR16047">
    <property type="entry name" value="RFWD3 PROTEIN"/>
    <property type="match status" value="1"/>
</dbReference>
<dbReference type="InterPro" id="IPR015943">
    <property type="entry name" value="WD40/YVTN_repeat-like_dom_sf"/>
</dbReference>
<evidence type="ECO:0000256" key="7">
    <source>
        <dbReference type="ARBA" id="ARBA00022737"/>
    </source>
</evidence>
<comment type="pathway">
    <text evidence="3">Protein modification; protein ubiquitination.</text>
</comment>
<comment type="caution">
    <text evidence="16">The sequence shown here is derived from an EMBL/GenBank/DDBJ whole genome shotgun (WGS) entry which is preliminary data.</text>
</comment>
<reference evidence="16 17" key="1">
    <citation type="submission" date="2023-04" db="EMBL/GenBank/DDBJ databases">
        <title>Genome of Basidiobolus ranarum AG-B5.</title>
        <authorList>
            <person name="Stajich J.E."/>
            <person name="Carter-House D."/>
            <person name="Gryganskyi A."/>
        </authorList>
    </citation>
    <scope>NUCLEOTIDE SEQUENCE [LARGE SCALE GENOMIC DNA]</scope>
    <source>
        <strain evidence="16 17">AG-B5</strain>
    </source>
</reference>
<keyword evidence="5" id="KW-0853">WD repeat</keyword>
<keyword evidence="16" id="KW-0012">Acyltransferase</keyword>
<keyword evidence="10" id="KW-0234">DNA repair</keyword>
<evidence type="ECO:0000256" key="5">
    <source>
        <dbReference type="ARBA" id="ARBA00022574"/>
    </source>
</evidence>
<keyword evidence="9" id="KW-0833">Ubl conjugation pathway</keyword>
<comment type="subcellular location">
    <subcellularLocation>
        <location evidence="2">Cytoplasm</location>
    </subcellularLocation>
    <subcellularLocation>
        <location evidence="1">Nucleus</location>
        <location evidence="1">PML body</location>
    </subcellularLocation>
</comment>
<evidence type="ECO:0000256" key="1">
    <source>
        <dbReference type="ARBA" id="ARBA00004322"/>
    </source>
</evidence>
<dbReference type="InterPro" id="IPR001841">
    <property type="entry name" value="Znf_RING"/>
</dbReference>
<dbReference type="Pfam" id="PF13639">
    <property type="entry name" value="zf-RING_2"/>
    <property type="match status" value="1"/>
</dbReference>
<dbReference type="InterPro" id="IPR001680">
    <property type="entry name" value="WD40_rpt"/>
</dbReference>
<keyword evidence="12" id="KW-0862">Zinc</keyword>
<dbReference type="SUPFAM" id="SSF101908">
    <property type="entry name" value="Putative isomerase YbhE"/>
    <property type="match status" value="1"/>
</dbReference>
<dbReference type="EMBL" id="JASJQH010006965">
    <property type="protein sequence ID" value="KAK9721888.1"/>
    <property type="molecule type" value="Genomic_DNA"/>
</dbReference>
<organism evidence="16 17">
    <name type="scientific">Basidiobolus ranarum</name>
    <dbReference type="NCBI Taxonomy" id="34480"/>
    <lineage>
        <taxon>Eukaryota</taxon>
        <taxon>Fungi</taxon>
        <taxon>Fungi incertae sedis</taxon>
        <taxon>Zoopagomycota</taxon>
        <taxon>Entomophthoromycotina</taxon>
        <taxon>Basidiobolomycetes</taxon>
        <taxon>Basidiobolales</taxon>
        <taxon>Basidiobolaceae</taxon>
        <taxon>Basidiobolus</taxon>
    </lineage>
</organism>
<dbReference type="InterPro" id="IPR013083">
    <property type="entry name" value="Znf_RING/FYVE/PHD"/>
</dbReference>
<keyword evidence="12" id="KW-0479">Metal-binding</keyword>
<evidence type="ECO:0000256" key="4">
    <source>
        <dbReference type="ARBA" id="ARBA00022490"/>
    </source>
</evidence>
<name>A0ABR2W6V3_9FUNG</name>
<evidence type="ECO:0000256" key="14">
    <source>
        <dbReference type="SAM" id="MobiDB-lite"/>
    </source>
</evidence>
<proteinExistence type="predicted"/>
<feature type="region of interest" description="Disordered" evidence="14">
    <location>
        <begin position="1"/>
        <end position="54"/>
    </location>
</feature>
<dbReference type="Proteomes" id="UP001479436">
    <property type="component" value="Unassembled WGS sequence"/>
</dbReference>
<accession>A0ABR2W6V3</accession>
<feature type="compositionally biased region" description="Acidic residues" evidence="14">
    <location>
        <begin position="12"/>
        <end position="26"/>
    </location>
</feature>
<keyword evidence="11" id="KW-0539">Nucleus</keyword>
<dbReference type="InterPro" id="IPR037381">
    <property type="entry name" value="RFWD3"/>
</dbReference>
<evidence type="ECO:0000256" key="2">
    <source>
        <dbReference type="ARBA" id="ARBA00004496"/>
    </source>
</evidence>
<evidence type="ECO:0000256" key="10">
    <source>
        <dbReference type="ARBA" id="ARBA00023204"/>
    </source>
</evidence>
<keyword evidence="17" id="KW-1185">Reference proteome</keyword>
<keyword evidence="13" id="KW-0175">Coiled coil</keyword>
<protein>
    <submittedName>
        <fullName evidence="16">RING finger and WD repeat domain-containing protein 3</fullName>
        <ecNumber evidence="16">2.3.2.27</ecNumber>
    </submittedName>
</protein>
<evidence type="ECO:0000256" key="8">
    <source>
        <dbReference type="ARBA" id="ARBA00022763"/>
    </source>
</evidence>
<dbReference type="InterPro" id="IPR056527">
    <property type="entry name" value="WD40_RFWD3"/>
</dbReference>
<keyword evidence="6 16" id="KW-0808">Transferase</keyword>